<keyword evidence="1" id="KW-0862">Zinc</keyword>
<proteinExistence type="predicted"/>
<protein>
    <recommendedName>
        <fullName evidence="3">SWIM-type domain-containing protein</fullName>
    </recommendedName>
</protein>
<gene>
    <name evidence="4" type="ORF">SAMN05216409_11840</name>
</gene>
<reference evidence="4 5" key="1">
    <citation type="submission" date="2016-10" db="EMBL/GenBank/DDBJ databases">
        <authorList>
            <person name="Varghese N."/>
            <person name="Submissions S."/>
        </authorList>
    </citation>
    <scope>NUCLEOTIDE SEQUENCE [LARGE SCALE GENOMIC DNA]</scope>
    <source>
        <strain evidence="4 5">LMG 21974</strain>
    </source>
</reference>
<dbReference type="Proteomes" id="UP000183210">
    <property type="component" value="Unassembled WGS sequence"/>
</dbReference>
<evidence type="ECO:0000256" key="1">
    <source>
        <dbReference type="PROSITE-ProRule" id="PRU00325"/>
    </source>
</evidence>
<dbReference type="EMBL" id="FOEV01000018">
    <property type="protein sequence ID" value="SER36149.1"/>
    <property type="molecule type" value="Genomic_DNA"/>
</dbReference>
<feature type="region of interest" description="Disordered" evidence="2">
    <location>
        <begin position="272"/>
        <end position="306"/>
    </location>
</feature>
<dbReference type="RefSeq" id="WP_074829607.1">
    <property type="nucleotide sequence ID" value="NZ_FOEV01000018.1"/>
</dbReference>
<accession>A0A9X8MH25</accession>
<sequence>MPKIRPESLPPARNVRAQSIRAFAEEVRQRQSDQGREGNTLISPDEIAGDYSFSRALFTTLGGKPKIITADDLKTFTHNVRQLKNQAKSKRIYGGIRAKSVIDMSWKADRQRANREIHMANPTHYAAMTEGGGQGTSLVVHFYTNASADSEFTHHNVNVQFLDFGAVVASPVKSDKIIKQMTGGRLRFECSCPRHKYFFRYVATQAEYNYGRAELSFPKITNPGLSGVACKHALRVMQVILHSATFNAYAKRVVQKFRDDISHTKDIAKVADQRKMAEAMRKEDSRRRNIKTSSEKRAQRQAQPSYQRQLAARAAARAEVAKKPAAKAKIPDAKFIAMLRSAGFSEAQAQAALAAAKATT</sequence>
<dbReference type="InterPro" id="IPR007527">
    <property type="entry name" value="Znf_SWIM"/>
</dbReference>
<evidence type="ECO:0000313" key="5">
    <source>
        <dbReference type="Proteomes" id="UP000183210"/>
    </source>
</evidence>
<comment type="caution">
    <text evidence="4">The sequence shown here is derived from an EMBL/GenBank/DDBJ whole genome shotgun (WGS) entry which is preliminary data.</text>
</comment>
<organism evidence="4 5">
    <name type="scientific">Pseudomonas lutea</name>
    <dbReference type="NCBI Taxonomy" id="243924"/>
    <lineage>
        <taxon>Bacteria</taxon>
        <taxon>Pseudomonadati</taxon>
        <taxon>Pseudomonadota</taxon>
        <taxon>Gammaproteobacteria</taxon>
        <taxon>Pseudomonadales</taxon>
        <taxon>Pseudomonadaceae</taxon>
        <taxon>Pseudomonas</taxon>
    </lineage>
</organism>
<name>A0A9X8MH25_9PSED</name>
<feature type="compositionally biased region" description="Basic and acidic residues" evidence="2">
    <location>
        <begin position="272"/>
        <end position="298"/>
    </location>
</feature>
<evidence type="ECO:0000259" key="3">
    <source>
        <dbReference type="PROSITE" id="PS50966"/>
    </source>
</evidence>
<dbReference type="AlphaFoldDB" id="A0A9X8MH25"/>
<dbReference type="PROSITE" id="PS50966">
    <property type="entry name" value="ZF_SWIM"/>
    <property type="match status" value="1"/>
</dbReference>
<evidence type="ECO:0000313" key="4">
    <source>
        <dbReference type="EMBL" id="SER36149.1"/>
    </source>
</evidence>
<dbReference type="GO" id="GO:0008270">
    <property type="term" value="F:zinc ion binding"/>
    <property type="evidence" value="ECO:0007669"/>
    <property type="project" value="UniProtKB-KW"/>
</dbReference>
<keyword evidence="1" id="KW-0479">Metal-binding</keyword>
<evidence type="ECO:0000256" key="2">
    <source>
        <dbReference type="SAM" id="MobiDB-lite"/>
    </source>
</evidence>
<feature type="domain" description="SWIM-type" evidence="3">
    <location>
        <begin position="175"/>
        <end position="241"/>
    </location>
</feature>
<dbReference type="GeneID" id="300268717"/>
<keyword evidence="1" id="KW-0863">Zinc-finger</keyword>